<dbReference type="InterPro" id="IPR007519">
    <property type="entry name" value="Bul1_N"/>
</dbReference>
<dbReference type="OrthoDB" id="3997979at2759"/>
<dbReference type="AlphaFoldDB" id="W6MKF9"/>
<feature type="compositionally biased region" description="Polar residues" evidence="1">
    <location>
        <begin position="1"/>
        <end position="24"/>
    </location>
</feature>
<evidence type="ECO:0000313" key="5">
    <source>
        <dbReference type="Proteomes" id="UP000019384"/>
    </source>
</evidence>
<evidence type="ECO:0000259" key="2">
    <source>
        <dbReference type="Pfam" id="PF04425"/>
    </source>
</evidence>
<feature type="domain" description="Bul1 N-terminal" evidence="2">
    <location>
        <begin position="24"/>
        <end position="448"/>
    </location>
</feature>
<feature type="compositionally biased region" description="Low complexity" evidence="1">
    <location>
        <begin position="143"/>
        <end position="162"/>
    </location>
</feature>
<sequence length="1001" mass="112296">MQQEPTNSRSSATSFSTYQSNAHSRLQEADKLPSFQMHQFYINRQLIEDNHPHNPPPFRNCNPTAPRTHNRVTFDDSLNAYAAVFEDEAGDGEAESPPESPTTTRRQSFNDLGRILDDLRLRPSTGNQRRDSNQRRTFGSMLTRTATATSQASRRFSASSSVSEEDSASTRTVRRTLTNRSAGTNPAYYADFETERESILKNLGLLQNIGNTLLKMQIYVVDHDDSVYGVKEYNLGDLVSGFLLVTNNSKEDIPFEMVSISLKGTTNVVKKLGEKTTLEFLNMVDLESCLLREDCETRYNAKTGKLVNLGLPADRIFRANQVYKLQFLFTIPSRLLDVVCGKQMTKHLMLPPSFGISGLMSAFMGGTPTSGFTIRDLSSVAYGYNEGKHFIDESDLLALDEDPQLLRGGDGILVNDVTSSSYSISYSLECVIIGKDDKADAEMERNTNVNSLSVNSEGARDPPSMRAYNDGWSQLQNRVDSAPDSHSIQAMLLYDETHQVPLPTVSKERSNFVILNTATFLLRVVPRDSGPSAKREQDPLVEARNRAFGQFHGLENLRVLFERELNRIECIVEEERMRFAGLGRELSLLALPASAANSANSALQRAASGVIRQRTGGSLTSNLMRVRSNQSRKARRDSDKETGDKIKEKHLVRTRQQLQSAETEPASITNPFEGYLEDEDKTELKEESGSRLVTAVEFERNGRVFGALKLASPDEPFTLAYYTAIGLIRDRNHKTVWQMLSDIRKRKRGDSTASINAERQHHTLDLNVEFRSLLSDQRNNDVLQTPPSITVDSVDLMSITVDSQYPLPIDLEHANFCYGTAETIYLNDPSKSPESSLSAIVKGNELVREFGNYRERFSAAKAQADELKARLKEAFAADSQELARRSERLRLSVPLIKNLNSMLSIRIKKLIVADPLTVLATNLTADRWDTRINYKSNEVVQRNVVRLSLKSPFNPDKVKETLVPSFQSCLISRLYCLRIDLGLELGTSKRRAIVYVPVEIR</sequence>
<organism evidence="4 5">
    <name type="scientific">Kuraishia capsulata CBS 1993</name>
    <dbReference type="NCBI Taxonomy" id="1382522"/>
    <lineage>
        <taxon>Eukaryota</taxon>
        <taxon>Fungi</taxon>
        <taxon>Dikarya</taxon>
        <taxon>Ascomycota</taxon>
        <taxon>Saccharomycotina</taxon>
        <taxon>Pichiomycetes</taxon>
        <taxon>Pichiales</taxon>
        <taxon>Pichiaceae</taxon>
        <taxon>Kuraishia</taxon>
    </lineage>
</organism>
<dbReference type="GeneID" id="34518572"/>
<dbReference type="RefSeq" id="XP_022457184.1">
    <property type="nucleotide sequence ID" value="XM_022605746.1"/>
</dbReference>
<evidence type="ECO:0000256" key="1">
    <source>
        <dbReference type="SAM" id="MobiDB-lite"/>
    </source>
</evidence>
<dbReference type="HOGENOM" id="CLU_299578_0_0_1"/>
<name>W6MKF9_9ASCO</name>
<dbReference type="InterPro" id="IPR022794">
    <property type="entry name" value="Bul1_C"/>
</dbReference>
<feature type="region of interest" description="Disordered" evidence="1">
    <location>
        <begin position="88"/>
        <end position="172"/>
    </location>
</feature>
<feature type="region of interest" description="Disordered" evidence="1">
    <location>
        <begin position="48"/>
        <end position="69"/>
    </location>
</feature>
<feature type="compositionally biased region" description="Basic and acidic residues" evidence="1">
    <location>
        <begin position="636"/>
        <end position="651"/>
    </location>
</feature>
<dbReference type="EMBL" id="HG793125">
    <property type="protein sequence ID" value="CDK25172.1"/>
    <property type="molecule type" value="Genomic_DNA"/>
</dbReference>
<dbReference type="STRING" id="1382522.W6MKF9"/>
<dbReference type="Pfam" id="PF04425">
    <property type="entry name" value="Bul1_N"/>
    <property type="match status" value="1"/>
</dbReference>
<dbReference type="PANTHER" id="PTHR31904:SF1">
    <property type="entry name" value="BYPASS OF STOP CODON PROTEIN 5-RELATED"/>
    <property type="match status" value="1"/>
</dbReference>
<dbReference type="InterPro" id="IPR039634">
    <property type="entry name" value="Bul1-like"/>
</dbReference>
<proteinExistence type="predicted"/>
<feature type="region of interest" description="Disordered" evidence="1">
    <location>
        <begin position="618"/>
        <end position="681"/>
    </location>
</feature>
<feature type="domain" description="Bul1 C-terminal" evidence="3">
    <location>
        <begin position="931"/>
        <end position="1001"/>
    </location>
</feature>
<dbReference type="Pfam" id="PF04426">
    <property type="entry name" value="Bul1_C"/>
    <property type="match status" value="1"/>
</dbReference>
<keyword evidence="5" id="KW-1185">Reference proteome</keyword>
<feature type="compositionally biased region" description="Polar residues" evidence="1">
    <location>
        <begin position="654"/>
        <end position="670"/>
    </location>
</feature>
<feature type="region of interest" description="Disordered" evidence="1">
    <location>
        <begin position="1"/>
        <end position="25"/>
    </location>
</feature>
<gene>
    <name evidence="4" type="ORF">KUCA_T00001139001</name>
</gene>
<evidence type="ECO:0008006" key="6">
    <source>
        <dbReference type="Google" id="ProtNLM"/>
    </source>
</evidence>
<evidence type="ECO:0000259" key="3">
    <source>
        <dbReference type="Pfam" id="PF04426"/>
    </source>
</evidence>
<reference evidence="4" key="1">
    <citation type="submission" date="2013-12" db="EMBL/GenBank/DDBJ databases">
        <authorList>
            <person name="Genoscope - CEA"/>
        </authorList>
    </citation>
    <scope>NUCLEOTIDE SEQUENCE</scope>
    <source>
        <strain evidence="4">CBS 1993</strain>
    </source>
</reference>
<feature type="compositionally biased region" description="Polar residues" evidence="1">
    <location>
        <begin position="618"/>
        <end position="629"/>
    </location>
</feature>
<dbReference type="Proteomes" id="UP000019384">
    <property type="component" value="Unassembled WGS sequence"/>
</dbReference>
<accession>W6MKF9</accession>
<dbReference type="PANTHER" id="PTHR31904">
    <property type="entry name" value="BYPASS OF STOP CODON PROTEIN 5-RELATED"/>
    <property type="match status" value="1"/>
</dbReference>
<feature type="compositionally biased region" description="Polar residues" evidence="1">
    <location>
        <begin position="101"/>
        <end position="110"/>
    </location>
</feature>
<protein>
    <recommendedName>
        <fullName evidence="6">Bul1 N-terminal domain-containing protein</fullName>
    </recommendedName>
</protein>
<reference evidence="4" key="2">
    <citation type="submission" date="2014-02" db="EMBL/GenBank/DDBJ databases">
        <title>Complete DNA sequence of /Kuraishia capsulata/ illustrates novel genomic features among budding yeasts (/Saccharomycotina/).</title>
        <authorList>
            <person name="Morales L."/>
            <person name="Noel B."/>
            <person name="Porcel B."/>
            <person name="Marcet-Houben M."/>
            <person name="Hullo M-F."/>
            <person name="Sacerdot C."/>
            <person name="Tekaia F."/>
            <person name="Leh-Louis V."/>
            <person name="Despons L."/>
            <person name="Khanna V."/>
            <person name="Aury J-M."/>
            <person name="Barbe V."/>
            <person name="Couloux A."/>
            <person name="Labadie K."/>
            <person name="Pelletier E."/>
            <person name="Souciet J-L."/>
            <person name="Boekhout T."/>
            <person name="Gabaldon T."/>
            <person name="Wincker P."/>
            <person name="Dujon B."/>
        </authorList>
    </citation>
    <scope>NUCLEOTIDE SEQUENCE</scope>
    <source>
        <strain evidence="4">CBS 1993</strain>
    </source>
</reference>
<evidence type="ECO:0000313" key="4">
    <source>
        <dbReference type="EMBL" id="CDK25172.1"/>
    </source>
</evidence>